<dbReference type="PANTHER" id="PTHR34069">
    <property type="entry name" value="3-OXOACYL-[ACYL-CARRIER-PROTEIN] SYNTHASE 3"/>
    <property type="match status" value="1"/>
</dbReference>
<evidence type="ECO:0000256" key="1">
    <source>
        <dbReference type="ARBA" id="ARBA00022679"/>
    </source>
</evidence>
<keyword evidence="5" id="KW-1185">Reference proteome</keyword>
<protein>
    <submittedName>
        <fullName evidence="4">3-oxoacyl-ACP synthase</fullName>
    </submittedName>
</protein>
<gene>
    <name evidence="4" type="ORF">HCN08_09215</name>
</gene>
<dbReference type="InterPro" id="IPR013747">
    <property type="entry name" value="ACP_syn_III_C"/>
</dbReference>
<comment type="caution">
    <text evidence="4">The sequence shown here is derived from an EMBL/GenBank/DDBJ whole genome shotgun (WGS) entry which is preliminary data.</text>
</comment>
<dbReference type="RefSeq" id="WP_167982443.1">
    <property type="nucleotide sequence ID" value="NZ_JAATEJ010000005.1"/>
</dbReference>
<dbReference type="PANTHER" id="PTHR34069:SF2">
    <property type="entry name" value="BETA-KETOACYL-[ACYL-CARRIER-PROTEIN] SYNTHASE III"/>
    <property type="match status" value="1"/>
</dbReference>
<dbReference type="EMBL" id="JAATEJ010000005">
    <property type="protein sequence ID" value="NJP43577.1"/>
    <property type="molecule type" value="Genomic_DNA"/>
</dbReference>
<evidence type="ECO:0000313" key="4">
    <source>
        <dbReference type="EMBL" id="NJP43577.1"/>
    </source>
</evidence>
<dbReference type="Gene3D" id="3.40.47.10">
    <property type="match status" value="2"/>
</dbReference>
<dbReference type="Pfam" id="PF08541">
    <property type="entry name" value="ACP_syn_III_C"/>
    <property type="match status" value="1"/>
</dbReference>
<proteinExistence type="predicted"/>
<keyword evidence="2" id="KW-0012">Acyltransferase</keyword>
<dbReference type="SUPFAM" id="SSF53901">
    <property type="entry name" value="Thiolase-like"/>
    <property type="match status" value="1"/>
</dbReference>
<evidence type="ECO:0000313" key="5">
    <source>
        <dbReference type="Proteomes" id="UP000734511"/>
    </source>
</evidence>
<dbReference type="InterPro" id="IPR016039">
    <property type="entry name" value="Thiolase-like"/>
</dbReference>
<evidence type="ECO:0000256" key="2">
    <source>
        <dbReference type="ARBA" id="ARBA00023315"/>
    </source>
</evidence>
<accession>A0ABX0ZKD5</accession>
<dbReference type="Proteomes" id="UP000734511">
    <property type="component" value="Unassembled WGS sequence"/>
</dbReference>
<feature type="domain" description="Beta-ketoacyl-[acyl-carrier-protein] synthase III C-terminal" evidence="3">
    <location>
        <begin position="231"/>
        <end position="319"/>
    </location>
</feature>
<evidence type="ECO:0000259" key="3">
    <source>
        <dbReference type="Pfam" id="PF08541"/>
    </source>
</evidence>
<name>A0ABX0ZKD5_9ACTN</name>
<sequence>MAWTERTATGRRGLRLQRIAPYVPPTTVAIADLQDRLGLTRAEVRLFTTYLGLERVPMAEGMTAQEMMLTAGEAALDGADRTRVRHLVHPHTVLHVTPATHRLMTTLRDKLQLTEASGFELAHQNCTSGLFSVRVVEALLRAEPPGAQALVLVTDKITTPLVQKLHGTTILGEAAVAVLAGLDGPGDEVVGQAHRTLGEYHSSQDMPADVQRRYKQVYMPTMLEVLHEAVADAGLTLDDIDRILPHNVNRHSWVMSAKTLGVPVERFYLDNVPRTGHCFGADPFVNLHTARAEAAIRPGDAVVLLSAGASGTFSAVVVRVDDLPPHAAGPGGQ</sequence>
<keyword evidence="1" id="KW-0808">Transferase</keyword>
<reference evidence="4 5" key="1">
    <citation type="submission" date="2020-03" db="EMBL/GenBank/DDBJ databases">
        <title>WGS of actinomycetes isolated from Thailand.</title>
        <authorList>
            <person name="Thawai C."/>
        </authorList>
    </citation>
    <scope>NUCLEOTIDE SEQUENCE [LARGE SCALE GENOMIC DNA]</scope>
    <source>
        <strain evidence="4 5">PRB2-1</strain>
    </source>
</reference>
<organism evidence="4 5">
    <name type="scientific">Actinacidiphila epipremni</name>
    <dbReference type="NCBI Taxonomy" id="2053013"/>
    <lineage>
        <taxon>Bacteria</taxon>
        <taxon>Bacillati</taxon>
        <taxon>Actinomycetota</taxon>
        <taxon>Actinomycetes</taxon>
        <taxon>Kitasatosporales</taxon>
        <taxon>Streptomycetaceae</taxon>
        <taxon>Actinacidiphila</taxon>
    </lineage>
</organism>